<evidence type="ECO:0000256" key="1">
    <source>
        <dbReference type="SAM" id="MobiDB-lite"/>
    </source>
</evidence>
<feature type="compositionally biased region" description="Polar residues" evidence="1">
    <location>
        <begin position="112"/>
        <end position="121"/>
    </location>
</feature>
<keyword evidence="3" id="KW-1185">Reference proteome</keyword>
<name>A0AAD3XPE1_NEPGR</name>
<organism evidence="2 3">
    <name type="scientific">Nepenthes gracilis</name>
    <name type="common">Slender pitcher plant</name>
    <dbReference type="NCBI Taxonomy" id="150966"/>
    <lineage>
        <taxon>Eukaryota</taxon>
        <taxon>Viridiplantae</taxon>
        <taxon>Streptophyta</taxon>
        <taxon>Embryophyta</taxon>
        <taxon>Tracheophyta</taxon>
        <taxon>Spermatophyta</taxon>
        <taxon>Magnoliopsida</taxon>
        <taxon>eudicotyledons</taxon>
        <taxon>Gunneridae</taxon>
        <taxon>Pentapetalae</taxon>
        <taxon>Caryophyllales</taxon>
        <taxon>Nepenthaceae</taxon>
        <taxon>Nepenthes</taxon>
    </lineage>
</organism>
<dbReference type="Proteomes" id="UP001279734">
    <property type="component" value="Unassembled WGS sequence"/>
</dbReference>
<gene>
    <name evidence="2" type="ORF">Nepgr_013482</name>
</gene>
<accession>A0AAD3XPE1</accession>
<dbReference type="EMBL" id="BSYO01000011">
    <property type="protein sequence ID" value="GMH11641.1"/>
    <property type="molecule type" value="Genomic_DNA"/>
</dbReference>
<feature type="region of interest" description="Disordered" evidence="1">
    <location>
        <begin position="112"/>
        <end position="136"/>
    </location>
</feature>
<comment type="caution">
    <text evidence="2">The sequence shown here is derived from an EMBL/GenBank/DDBJ whole genome shotgun (WGS) entry which is preliminary data.</text>
</comment>
<evidence type="ECO:0000313" key="3">
    <source>
        <dbReference type="Proteomes" id="UP001279734"/>
    </source>
</evidence>
<proteinExistence type="predicted"/>
<evidence type="ECO:0000313" key="2">
    <source>
        <dbReference type="EMBL" id="GMH11641.1"/>
    </source>
</evidence>
<protein>
    <submittedName>
        <fullName evidence="2">Uncharacterized protein</fullName>
    </submittedName>
</protein>
<reference evidence="2" key="1">
    <citation type="submission" date="2023-05" db="EMBL/GenBank/DDBJ databases">
        <title>Nepenthes gracilis genome sequencing.</title>
        <authorList>
            <person name="Fukushima K."/>
        </authorList>
    </citation>
    <scope>NUCLEOTIDE SEQUENCE</scope>
    <source>
        <strain evidence="2">SING2019-196</strain>
    </source>
</reference>
<dbReference type="AlphaFoldDB" id="A0AAD3XPE1"/>
<sequence>MIATVMPPKGTRAMKSSCGWLVLALADVHPHRNVSFWIADKALRLATSTDHLTNLIISSEATPYAKSSSSNVAITNSGVAPISYAEQATRVMREWEPEMTKDTATLNLWASQPSYSTSANPSRMRETVQLRKPSNH</sequence>